<keyword evidence="7" id="KW-1185">Reference proteome</keyword>
<gene>
    <name evidence="6" type="ORF">AB1Y20_010058</name>
</gene>
<dbReference type="AlphaFoldDB" id="A0AB34K3U4"/>
<evidence type="ECO:0000256" key="3">
    <source>
        <dbReference type="ARBA" id="ARBA00022898"/>
    </source>
</evidence>
<keyword evidence="3 5" id="KW-0663">Pyridoxal phosphate</keyword>
<feature type="modified residue" description="N6-(pyridoxal phosphate)lysine" evidence="5">
    <location>
        <position position="34"/>
    </location>
</feature>
<dbReference type="PIRSF" id="PIRSF006278">
    <property type="entry name" value="ACCD_DCysDesulf"/>
    <property type="match status" value="1"/>
</dbReference>
<dbReference type="SUPFAM" id="SSF53686">
    <property type="entry name" value="Tryptophan synthase beta subunit-like PLP-dependent enzymes"/>
    <property type="match status" value="1"/>
</dbReference>
<evidence type="ECO:0000256" key="4">
    <source>
        <dbReference type="PIRSR" id="PIRSR006278-1"/>
    </source>
</evidence>
<comment type="cofactor">
    <cofactor evidence="1">
        <name>pyridoxal 5'-phosphate</name>
        <dbReference type="ChEBI" id="CHEBI:597326"/>
    </cofactor>
</comment>
<protein>
    <recommendedName>
        <fullName evidence="8">Tryptophan synthase beta chain-like PALP domain-containing protein</fullName>
    </recommendedName>
</protein>
<sequence length="318" mass="33963">MRAPPILPRALGDRVVWEVRDYECCLIPAVCGNKARKFFALASEPEPRHLVSHGGSQSNAMLALATLAAHQQVGFSYHTKPLPGWLRRNPIGNLARALSLGMELVEHPSGASYEAARLCLQAGLLGSYVPQGGAYPGAEAGVRMLARDIGSWHTRRGGRPCLVVLPAGTGTTALYLSRHVPAGVRVFAVPCVGDHAYLQLQMNQLDIQSGGDGNPAVEMLCSKQAKVNFGSPSAELLQTWREAAGCGVLLDLLYGVVAWSVMQERLLTDAAAEHADIVYVNCGGHEGSMSQLARYRRAGLLSEEPSAVLAEVHRAAAL</sequence>
<dbReference type="Gene3D" id="3.40.50.1100">
    <property type="match status" value="2"/>
</dbReference>
<dbReference type="PANTHER" id="PTHR43780:SF2">
    <property type="entry name" value="1-AMINOCYCLOPROPANE-1-CARBOXYLATE DEAMINASE-RELATED"/>
    <property type="match status" value="1"/>
</dbReference>
<name>A0AB34K3U4_PRYPA</name>
<evidence type="ECO:0000313" key="7">
    <source>
        <dbReference type="Proteomes" id="UP001515480"/>
    </source>
</evidence>
<evidence type="ECO:0000313" key="6">
    <source>
        <dbReference type="EMBL" id="KAL1528725.1"/>
    </source>
</evidence>
<evidence type="ECO:0008006" key="8">
    <source>
        <dbReference type="Google" id="ProtNLM"/>
    </source>
</evidence>
<comment type="similarity">
    <text evidence="2">Belongs to the ACC deaminase/D-cysteine desulfhydrase family.</text>
</comment>
<evidence type="ECO:0000256" key="1">
    <source>
        <dbReference type="ARBA" id="ARBA00001933"/>
    </source>
</evidence>
<feature type="active site" description="Nucleophile" evidence="4">
    <location>
        <position position="58"/>
    </location>
</feature>
<dbReference type="Proteomes" id="UP001515480">
    <property type="component" value="Unassembled WGS sequence"/>
</dbReference>
<organism evidence="6 7">
    <name type="scientific">Prymnesium parvum</name>
    <name type="common">Toxic golden alga</name>
    <dbReference type="NCBI Taxonomy" id="97485"/>
    <lineage>
        <taxon>Eukaryota</taxon>
        <taxon>Haptista</taxon>
        <taxon>Haptophyta</taxon>
        <taxon>Prymnesiophyceae</taxon>
        <taxon>Prymnesiales</taxon>
        <taxon>Prymnesiaceae</taxon>
        <taxon>Prymnesium</taxon>
    </lineage>
</organism>
<proteinExistence type="inferred from homology"/>
<dbReference type="InterPro" id="IPR027278">
    <property type="entry name" value="ACCD_DCysDesulf"/>
</dbReference>
<comment type="caution">
    <text evidence="6">The sequence shown here is derived from an EMBL/GenBank/DDBJ whole genome shotgun (WGS) entry which is preliminary data.</text>
</comment>
<evidence type="ECO:0000256" key="2">
    <source>
        <dbReference type="ARBA" id="ARBA00008639"/>
    </source>
</evidence>
<dbReference type="GO" id="GO:0019148">
    <property type="term" value="F:D-cysteine desulfhydrase activity"/>
    <property type="evidence" value="ECO:0007669"/>
    <property type="project" value="TreeGrafter"/>
</dbReference>
<accession>A0AB34K3U4</accession>
<dbReference type="PANTHER" id="PTHR43780">
    <property type="entry name" value="1-AMINOCYCLOPROPANE-1-CARBOXYLATE DEAMINASE-RELATED"/>
    <property type="match status" value="1"/>
</dbReference>
<dbReference type="EMBL" id="JBGBPQ010000002">
    <property type="protein sequence ID" value="KAL1528725.1"/>
    <property type="molecule type" value="Genomic_DNA"/>
</dbReference>
<evidence type="ECO:0000256" key="5">
    <source>
        <dbReference type="PIRSR" id="PIRSR006278-2"/>
    </source>
</evidence>
<reference evidence="6 7" key="1">
    <citation type="journal article" date="2024" name="Science">
        <title>Giant polyketide synthase enzymes in the biosynthesis of giant marine polyether toxins.</title>
        <authorList>
            <person name="Fallon T.R."/>
            <person name="Shende V.V."/>
            <person name="Wierzbicki I.H."/>
            <person name="Pendleton A.L."/>
            <person name="Watervoot N.F."/>
            <person name="Auber R.P."/>
            <person name="Gonzalez D.J."/>
            <person name="Wisecaver J.H."/>
            <person name="Moore B.S."/>
        </authorList>
    </citation>
    <scope>NUCLEOTIDE SEQUENCE [LARGE SCALE GENOMIC DNA]</scope>
    <source>
        <strain evidence="6 7">12B1</strain>
    </source>
</reference>
<dbReference type="InterPro" id="IPR036052">
    <property type="entry name" value="TrpB-like_PALP_sf"/>
</dbReference>